<name>A0AAV8YLR7_9CUCU</name>
<sequence>MLANVADDPTFIKRMITGDETWVYEYDVETAQQSSEWRAKNEPKPKKPSQSRSKIKVMLIVFFDYCDVVHHEFILEGQTSSYEEIRKVDDEGIDESNIAETELEREECSNDANESDDCDEDNINTSDITLNKMCSDSSNYMDLFIKTKAEFPNGTREPALGYKGERGERTGAHGLNDGPREGPAKFSDGPFAAPKCSHSSSSGDLLGDAIVRD</sequence>
<dbReference type="GO" id="GO:0003676">
    <property type="term" value="F:nucleic acid binding"/>
    <property type="evidence" value="ECO:0007669"/>
    <property type="project" value="InterPro"/>
</dbReference>
<dbReference type="EMBL" id="JAPWTK010000080">
    <property type="protein sequence ID" value="KAJ8951675.1"/>
    <property type="molecule type" value="Genomic_DNA"/>
</dbReference>
<dbReference type="Pfam" id="PF01359">
    <property type="entry name" value="Transposase_1"/>
    <property type="match status" value="1"/>
</dbReference>
<dbReference type="PANTHER" id="PTHR46060:SF1">
    <property type="entry name" value="MARINER MOS1 TRANSPOSASE-LIKE PROTEIN"/>
    <property type="match status" value="1"/>
</dbReference>
<gene>
    <name evidence="2" type="ORF">NQ318_012216</name>
</gene>
<dbReference type="InterPro" id="IPR036397">
    <property type="entry name" value="RNaseH_sf"/>
</dbReference>
<proteinExistence type="predicted"/>
<comment type="caution">
    <text evidence="2">The sequence shown here is derived from an EMBL/GenBank/DDBJ whole genome shotgun (WGS) entry which is preliminary data.</text>
</comment>
<organism evidence="2 3">
    <name type="scientific">Aromia moschata</name>
    <dbReference type="NCBI Taxonomy" id="1265417"/>
    <lineage>
        <taxon>Eukaryota</taxon>
        <taxon>Metazoa</taxon>
        <taxon>Ecdysozoa</taxon>
        <taxon>Arthropoda</taxon>
        <taxon>Hexapoda</taxon>
        <taxon>Insecta</taxon>
        <taxon>Pterygota</taxon>
        <taxon>Neoptera</taxon>
        <taxon>Endopterygota</taxon>
        <taxon>Coleoptera</taxon>
        <taxon>Polyphaga</taxon>
        <taxon>Cucujiformia</taxon>
        <taxon>Chrysomeloidea</taxon>
        <taxon>Cerambycidae</taxon>
        <taxon>Cerambycinae</taxon>
        <taxon>Callichromatini</taxon>
        <taxon>Aromia</taxon>
    </lineage>
</organism>
<reference evidence="2" key="1">
    <citation type="journal article" date="2023" name="Insect Mol. Biol.">
        <title>Genome sequencing provides insights into the evolution of gene families encoding plant cell wall-degrading enzymes in longhorned beetles.</title>
        <authorList>
            <person name="Shin N.R."/>
            <person name="Okamura Y."/>
            <person name="Kirsch R."/>
            <person name="Pauchet Y."/>
        </authorList>
    </citation>
    <scope>NUCLEOTIDE SEQUENCE</scope>
    <source>
        <strain evidence="2">AMC_N1</strain>
    </source>
</reference>
<dbReference type="PANTHER" id="PTHR46060">
    <property type="entry name" value="MARINER MOS1 TRANSPOSASE-LIKE PROTEIN"/>
    <property type="match status" value="1"/>
</dbReference>
<feature type="region of interest" description="Disordered" evidence="1">
    <location>
        <begin position="156"/>
        <end position="213"/>
    </location>
</feature>
<dbReference type="Gene3D" id="3.30.420.10">
    <property type="entry name" value="Ribonuclease H-like superfamily/Ribonuclease H"/>
    <property type="match status" value="1"/>
</dbReference>
<evidence type="ECO:0000256" key="1">
    <source>
        <dbReference type="SAM" id="MobiDB-lite"/>
    </source>
</evidence>
<dbReference type="InterPro" id="IPR052709">
    <property type="entry name" value="Transposase-MT_Hybrid"/>
</dbReference>
<keyword evidence="3" id="KW-1185">Reference proteome</keyword>
<dbReference type="Proteomes" id="UP001162162">
    <property type="component" value="Unassembled WGS sequence"/>
</dbReference>
<accession>A0AAV8YLR7</accession>
<evidence type="ECO:0000313" key="3">
    <source>
        <dbReference type="Proteomes" id="UP001162162"/>
    </source>
</evidence>
<feature type="compositionally biased region" description="Acidic residues" evidence="1">
    <location>
        <begin position="113"/>
        <end position="122"/>
    </location>
</feature>
<evidence type="ECO:0000313" key="2">
    <source>
        <dbReference type="EMBL" id="KAJ8951675.1"/>
    </source>
</evidence>
<protein>
    <submittedName>
        <fullName evidence="2">Uncharacterized protein</fullName>
    </submittedName>
</protein>
<feature type="region of interest" description="Disordered" evidence="1">
    <location>
        <begin position="97"/>
        <end position="122"/>
    </location>
</feature>
<dbReference type="AlphaFoldDB" id="A0AAV8YLR7"/>
<dbReference type="InterPro" id="IPR001888">
    <property type="entry name" value="Transposase_1"/>
</dbReference>